<protein>
    <recommendedName>
        <fullName evidence="4">Flagellin</fullName>
    </recommendedName>
</protein>
<gene>
    <name evidence="2" type="ORF">ACFR9T_06370</name>
</gene>
<feature type="transmembrane region" description="Helical" evidence="1">
    <location>
        <begin position="12"/>
        <end position="33"/>
    </location>
</feature>
<evidence type="ECO:0000313" key="2">
    <source>
        <dbReference type="EMBL" id="MFD1570212.1"/>
    </source>
</evidence>
<evidence type="ECO:0000313" key="3">
    <source>
        <dbReference type="Proteomes" id="UP001597185"/>
    </source>
</evidence>
<sequence length="172" mass="17895">MNRRQADSKTSPHIYISVFALLTGALLFGLIGAEAMTTSDITRQSEVNLVQTDSQDAIIGISPQTSIQENTTNQEFATISNHQSTAGDYTITLDPAVAESVSFRSTLATSVSPDGSTATTTLSSGEAVTLYVDVEPTASQDIATASFTVDGVGDGKNLKLSVTNDGPTVTTA</sequence>
<evidence type="ECO:0000256" key="1">
    <source>
        <dbReference type="SAM" id="Phobius"/>
    </source>
</evidence>
<dbReference type="Proteomes" id="UP001597185">
    <property type="component" value="Unassembled WGS sequence"/>
</dbReference>
<evidence type="ECO:0008006" key="4">
    <source>
        <dbReference type="Google" id="ProtNLM"/>
    </source>
</evidence>
<keyword evidence="3" id="KW-1185">Reference proteome</keyword>
<keyword evidence="1" id="KW-1133">Transmembrane helix</keyword>
<keyword evidence="1" id="KW-0472">Membrane</keyword>
<proteinExistence type="predicted"/>
<keyword evidence="1" id="KW-0812">Transmembrane</keyword>
<dbReference type="EMBL" id="JBHUDB010000002">
    <property type="protein sequence ID" value="MFD1570212.1"/>
    <property type="molecule type" value="Genomic_DNA"/>
</dbReference>
<reference evidence="2 3" key="1">
    <citation type="journal article" date="2019" name="Int. J. Syst. Evol. Microbiol.">
        <title>The Global Catalogue of Microorganisms (GCM) 10K type strain sequencing project: providing services to taxonomists for standard genome sequencing and annotation.</title>
        <authorList>
            <consortium name="The Broad Institute Genomics Platform"/>
            <consortium name="The Broad Institute Genome Sequencing Center for Infectious Disease"/>
            <person name="Wu L."/>
            <person name="Ma J."/>
        </authorList>
    </citation>
    <scope>NUCLEOTIDE SEQUENCE [LARGE SCALE GENOMIC DNA]</scope>
    <source>
        <strain evidence="2 3">CGMCC 1.12689</strain>
    </source>
</reference>
<organism evidence="2 3">
    <name type="scientific">Halorubrum laminariae</name>
    <dbReference type="NCBI Taxonomy" id="1433523"/>
    <lineage>
        <taxon>Archaea</taxon>
        <taxon>Methanobacteriati</taxon>
        <taxon>Methanobacteriota</taxon>
        <taxon>Stenosarchaea group</taxon>
        <taxon>Halobacteria</taxon>
        <taxon>Halobacteriales</taxon>
        <taxon>Haloferacaceae</taxon>
        <taxon>Halorubrum</taxon>
    </lineage>
</organism>
<comment type="caution">
    <text evidence="2">The sequence shown here is derived from an EMBL/GenBank/DDBJ whole genome shotgun (WGS) entry which is preliminary data.</text>
</comment>
<name>A0ABD6C023_9EURY</name>
<dbReference type="AlphaFoldDB" id="A0ABD6C023"/>
<accession>A0ABD6C023</accession>
<dbReference type="RefSeq" id="WP_048076036.1">
    <property type="nucleotide sequence ID" value="NZ_JANHDL010000004.1"/>
</dbReference>